<comment type="function">
    <text evidence="4">Required for a late step of 50S ribosomal subunit assembly. Has GTPase activity.</text>
</comment>
<dbReference type="HOGENOM" id="CLU_011106_1_0_9"/>
<dbReference type="GO" id="GO:0005525">
    <property type="term" value="F:GTP binding"/>
    <property type="evidence" value="ECO:0007669"/>
    <property type="project" value="UniProtKB-KW"/>
</dbReference>
<evidence type="ECO:0000313" key="8">
    <source>
        <dbReference type="EMBL" id="AGA70058.1"/>
    </source>
</evidence>
<dbReference type="CDD" id="cd01856">
    <property type="entry name" value="YlqF"/>
    <property type="match status" value="1"/>
</dbReference>
<dbReference type="InterPro" id="IPR006073">
    <property type="entry name" value="GTP-bd"/>
</dbReference>
<evidence type="ECO:0000256" key="5">
    <source>
        <dbReference type="PIRSR" id="PIRSR006230-1"/>
    </source>
</evidence>
<dbReference type="Gene3D" id="3.40.50.300">
    <property type="entry name" value="P-loop containing nucleotide triphosphate hydrolases"/>
    <property type="match status" value="1"/>
</dbReference>
<sequence length="303" mass="33854">MSIQWFPGHMTKAKRLLLDQLRWVDVVIELGDARLPESSRNPLLQEMLGDKPKIVILNKSDLADPIQTELWIKELRKVSPVLAVSAATGAGVGKIVPTLERLMADKIEKWAAKGIRARAIRVMVVGIPNCGKSSLVNNLIGSAKAKTGNKPGVTRGNQWIRIHDKVELMDTPGLLWPKFEDTEVGIKLGAAGAIRDEVLNLEELSIWLLAWLKQSYPDSLQRYTENVQDLDLEGIGRKRGCLVKGGQVDIFKAAQIFIREFRAGSLGRFTLDRIEEKSRKEEDNSFESDITNEHSGIERDAQN</sequence>
<evidence type="ECO:0000256" key="4">
    <source>
        <dbReference type="PIRNR" id="PIRNR006230"/>
    </source>
</evidence>
<accession>L0FAV7</accession>
<dbReference type="FunFam" id="3.40.50.300:FF:000590">
    <property type="entry name" value="Ribosome biogenesis GTPase A"/>
    <property type="match status" value="1"/>
</dbReference>
<dbReference type="AlphaFoldDB" id="L0FAV7"/>
<dbReference type="PANTHER" id="PTHR45782">
    <property type="entry name" value="MITOCHONDRIAL RIBOSOME-ASSOCIATED GTPASE 1"/>
    <property type="match status" value="1"/>
</dbReference>
<organism evidence="8 9">
    <name type="scientific">Desulfitobacterium dichloroeliminans (strain LMG P-21439 / DCA1)</name>
    <dbReference type="NCBI Taxonomy" id="871963"/>
    <lineage>
        <taxon>Bacteria</taxon>
        <taxon>Bacillati</taxon>
        <taxon>Bacillota</taxon>
        <taxon>Clostridia</taxon>
        <taxon>Eubacteriales</taxon>
        <taxon>Desulfitobacteriaceae</taxon>
        <taxon>Desulfitobacterium</taxon>
    </lineage>
</organism>
<feature type="binding site" evidence="5">
    <location>
        <position position="173"/>
    </location>
    <ligand>
        <name>GTP</name>
        <dbReference type="ChEBI" id="CHEBI:37565"/>
    </ligand>
</feature>
<feature type="region of interest" description="Disordered" evidence="6">
    <location>
        <begin position="277"/>
        <end position="303"/>
    </location>
</feature>
<evidence type="ECO:0000256" key="6">
    <source>
        <dbReference type="SAM" id="MobiDB-lite"/>
    </source>
</evidence>
<keyword evidence="3 4" id="KW-0342">GTP-binding</keyword>
<name>L0FAV7_DESDL</name>
<dbReference type="InterPro" id="IPR019991">
    <property type="entry name" value="GTP-bd_ribosome_bgen"/>
</dbReference>
<feature type="domain" description="CP-type G" evidence="7">
    <location>
        <begin position="14"/>
        <end position="177"/>
    </location>
</feature>
<dbReference type="EMBL" id="CP003344">
    <property type="protein sequence ID" value="AGA70058.1"/>
    <property type="molecule type" value="Genomic_DNA"/>
</dbReference>
<comment type="similarity">
    <text evidence="4">Belongs to the TRAFAC class YlqF/YawG GTPase family. MTG1 subfamily.</text>
</comment>
<keyword evidence="4" id="KW-0963">Cytoplasm</keyword>
<dbReference type="InterPro" id="IPR027417">
    <property type="entry name" value="P-loop_NTPase"/>
</dbReference>
<dbReference type="GO" id="GO:0006412">
    <property type="term" value="P:translation"/>
    <property type="evidence" value="ECO:0007669"/>
    <property type="project" value="TreeGrafter"/>
</dbReference>
<dbReference type="NCBIfam" id="TIGR03596">
    <property type="entry name" value="GTPase_YlqF"/>
    <property type="match status" value="1"/>
</dbReference>
<dbReference type="SUPFAM" id="SSF52540">
    <property type="entry name" value="P-loop containing nucleoside triphosphate hydrolases"/>
    <property type="match status" value="1"/>
</dbReference>
<feature type="binding site" evidence="5">
    <location>
        <begin position="129"/>
        <end position="134"/>
    </location>
    <ligand>
        <name>GTP</name>
        <dbReference type="ChEBI" id="CHEBI:37565"/>
    </ligand>
</feature>
<feature type="binding site" evidence="5">
    <location>
        <begin position="58"/>
        <end position="61"/>
    </location>
    <ligand>
        <name>GTP</name>
        <dbReference type="ChEBI" id="CHEBI:37565"/>
    </ligand>
</feature>
<evidence type="ECO:0000256" key="3">
    <source>
        <dbReference type="ARBA" id="ARBA00023134"/>
    </source>
</evidence>
<dbReference type="PIRSF" id="PIRSF006230">
    <property type="entry name" value="MG442"/>
    <property type="match status" value="1"/>
</dbReference>
<evidence type="ECO:0000256" key="2">
    <source>
        <dbReference type="ARBA" id="ARBA00022741"/>
    </source>
</evidence>
<gene>
    <name evidence="8" type="ordered locus">Desdi_2642</name>
</gene>
<dbReference type="eggNOG" id="COG1161">
    <property type="taxonomic scope" value="Bacteria"/>
</dbReference>
<dbReference type="PROSITE" id="PS51721">
    <property type="entry name" value="G_CP"/>
    <property type="match status" value="1"/>
</dbReference>
<keyword evidence="2 4" id="KW-0547">Nucleotide-binding</keyword>
<dbReference type="STRING" id="871963.Desdi_2642"/>
<evidence type="ECO:0000259" key="7">
    <source>
        <dbReference type="PROSITE" id="PS51721"/>
    </source>
</evidence>
<dbReference type="PANTHER" id="PTHR45782:SF4">
    <property type="entry name" value="MITOCHONDRIAL RIBOSOME-ASSOCIATED GTPASE 1"/>
    <property type="match status" value="1"/>
</dbReference>
<feature type="compositionally biased region" description="Basic and acidic residues" evidence="6">
    <location>
        <begin position="291"/>
        <end position="303"/>
    </location>
</feature>
<reference evidence="9" key="1">
    <citation type="submission" date="2012-02" db="EMBL/GenBank/DDBJ databases">
        <title>Complete sequence of Desulfitobacterium dichloroeliminans LMG P-21439.</title>
        <authorList>
            <person name="Lucas S."/>
            <person name="Han J."/>
            <person name="Lapidus A."/>
            <person name="Cheng J.-F."/>
            <person name="Goodwin L."/>
            <person name="Pitluck S."/>
            <person name="Peters L."/>
            <person name="Ovchinnikova G."/>
            <person name="Teshima H."/>
            <person name="Detter J.C."/>
            <person name="Han C."/>
            <person name="Tapia R."/>
            <person name="Land M."/>
            <person name="Hauser L."/>
            <person name="Kyrpides N."/>
            <person name="Ivanova N."/>
            <person name="Pagani I."/>
            <person name="Kruse T."/>
            <person name="de Vos W.M."/>
            <person name="Boon N."/>
            <person name="Smidt H."/>
            <person name="Woyke T."/>
        </authorList>
    </citation>
    <scope>NUCLEOTIDE SEQUENCE [LARGE SCALE GENOMIC DNA]</scope>
    <source>
        <strain evidence="9">LMG P-21439 / DCA1</strain>
    </source>
</reference>
<dbReference type="Pfam" id="PF01926">
    <property type="entry name" value="MMR_HSR1"/>
    <property type="match status" value="1"/>
</dbReference>
<dbReference type="InterPro" id="IPR016478">
    <property type="entry name" value="GTPase_MTG1"/>
</dbReference>
<evidence type="ECO:0000256" key="1">
    <source>
        <dbReference type="ARBA" id="ARBA00014898"/>
    </source>
</evidence>
<dbReference type="OrthoDB" id="9779790at2"/>
<dbReference type="GO" id="GO:0003924">
    <property type="term" value="F:GTPase activity"/>
    <property type="evidence" value="ECO:0007669"/>
    <property type="project" value="TreeGrafter"/>
</dbReference>
<dbReference type="Proteomes" id="UP000010797">
    <property type="component" value="Chromosome"/>
</dbReference>
<dbReference type="InterPro" id="IPR023179">
    <property type="entry name" value="GTP-bd_ortho_bundle_sf"/>
</dbReference>
<dbReference type="Gene3D" id="1.10.1580.10">
    <property type="match status" value="1"/>
</dbReference>
<dbReference type="InterPro" id="IPR030378">
    <property type="entry name" value="G_CP_dom"/>
</dbReference>
<dbReference type="KEGG" id="ddl:Desdi_2642"/>
<keyword evidence="9" id="KW-1185">Reference proteome</keyword>
<comment type="subcellular location">
    <subcellularLocation>
        <location evidence="4">Cytoplasm</location>
    </subcellularLocation>
</comment>
<evidence type="ECO:0000313" key="9">
    <source>
        <dbReference type="Proteomes" id="UP000010797"/>
    </source>
</evidence>
<proteinExistence type="inferred from homology"/>
<protein>
    <recommendedName>
        <fullName evidence="1 4">Ribosome biogenesis GTPase A</fullName>
    </recommendedName>
</protein>
<dbReference type="GO" id="GO:0005737">
    <property type="term" value="C:cytoplasm"/>
    <property type="evidence" value="ECO:0007669"/>
    <property type="project" value="UniProtKB-SubCell"/>
</dbReference>
<dbReference type="RefSeq" id="WP_015263029.1">
    <property type="nucleotide sequence ID" value="NC_019903.1"/>
</dbReference>